<sequence length="922" mass="101899">MAPAFLTRKSDNKAPELIIVGTDEPNLDLAQSQPQQPDLPLRGQKPNRIRFDPHPSSSPDHAESQQPDDTGAASTSDTHGDAQPQVHGFRSAVNQFLRNPRVAVAESKDLLSIPFSRNRSASAPTDPAELLGPKPVDIPVPWPPYLLASNKVTERPASIASGPDSIGEELQASAWARRSRTGKMRASLLSPESAAHWRQGSPSTRHQRTHSDGSIQFQSYQDMSDLQQSPELTPQIQSRRPLSSISPWTAPRSANGTSTLDRPNDRSSFSEDEEQLHPVAFYRGGHQRAISVPIVSGARIHAPSITKEDSSLAEVTNLKAAHAAQIAYINDDHAREIASLRTYISLLEKRATLPVGHFLSPSGLLPPLDTSSRPHSRDEAEPHSRPPSCDSALRPSSASLRSFENTMEQQRVQIDEAMHEMDDLKSAMKQQDAELYEKNRKLSLLQETLSLKERSVSQMRGAMLRAAEKENTLKTKLADLQTRLDLVEDERLELMERANDVKIHVRTLAKQNTALQKQLNETDEQCGAQVQEAKTKLAEAEKNLSATQTKFNIEKDHAKTAEASLTSVRAELATAQTRIAQLEKEVKSPLQTGLITIVNASGGKKHQSLSSDGSRNSPIKTPELSPGADKDKVATLKSKVKRLEQERDQLAKLLETEIRRAIRNSPKEKDFVSASLSRRDSTCSTASSILHHEKASITVIEDGMNHRACKETLTEMRESYEKEVQGLIKEIVLYKLDIKGYKKDLRRANSTISKLESTETTKTLSPEQMSDRPDPLRPRASTPNFDNSRRPGPSPAPFRGRRSASVDSPSTGVGLGITVDRPPLRRDFMSLDSTRARDAMPRQGSSTKRKDSGVTVNKRPSGLSGDDERKPRPEIKRAQTHNIMISFDREESPKPFLQVETAGSLRPLSTVAEAGSAIEREH</sequence>
<keyword evidence="4" id="KW-1185">Reference proteome</keyword>
<feature type="compositionally biased region" description="Basic and acidic residues" evidence="2">
    <location>
        <begin position="375"/>
        <end position="384"/>
    </location>
</feature>
<gene>
    <name evidence="3" type="ORF">K461DRAFT_323202</name>
</gene>
<dbReference type="PANTHER" id="PTHR45615">
    <property type="entry name" value="MYOSIN HEAVY CHAIN, NON-MUSCLE"/>
    <property type="match status" value="1"/>
</dbReference>
<keyword evidence="1" id="KW-0175">Coiled coil</keyword>
<feature type="compositionally biased region" description="Polar residues" evidence="2">
    <location>
        <begin position="756"/>
        <end position="768"/>
    </location>
</feature>
<dbReference type="PANTHER" id="PTHR45615:SF80">
    <property type="entry name" value="GRIP DOMAIN-CONTAINING PROTEIN"/>
    <property type="match status" value="1"/>
</dbReference>
<feature type="compositionally biased region" description="Polar residues" evidence="2">
    <location>
        <begin position="55"/>
        <end position="77"/>
    </location>
</feature>
<feature type="coiled-coil region" evidence="1">
    <location>
        <begin position="400"/>
        <end position="441"/>
    </location>
</feature>
<proteinExistence type="predicted"/>
<name>A0A9P4IWB8_9PEZI</name>
<organism evidence="3 4">
    <name type="scientific">Myriangium duriaei CBS 260.36</name>
    <dbReference type="NCBI Taxonomy" id="1168546"/>
    <lineage>
        <taxon>Eukaryota</taxon>
        <taxon>Fungi</taxon>
        <taxon>Dikarya</taxon>
        <taxon>Ascomycota</taxon>
        <taxon>Pezizomycotina</taxon>
        <taxon>Dothideomycetes</taxon>
        <taxon>Dothideomycetidae</taxon>
        <taxon>Myriangiales</taxon>
        <taxon>Myriangiaceae</taxon>
        <taxon>Myriangium</taxon>
    </lineage>
</organism>
<feature type="coiled-coil region" evidence="1">
    <location>
        <begin position="470"/>
        <end position="585"/>
    </location>
</feature>
<accession>A0A9P4IWB8</accession>
<feature type="compositionally biased region" description="Polar residues" evidence="2">
    <location>
        <begin position="212"/>
        <end position="261"/>
    </location>
</feature>
<protein>
    <submittedName>
        <fullName evidence="3">Uncharacterized protein</fullName>
    </submittedName>
</protein>
<reference evidence="3" key="1">
    <citation type="journal article" date="2020" name="Stud. Mycol.">
        <title>101 Dothideomycetes genomes: a test case for predicting lifestyles and emergence of pathogens.</title>
        <authorList>
            <person name="Haridas S."/>
            <person name="Albert R."/>
            <person name="Binder M."/>
            <person name="Bloem J."/>
            <person name="Labutti K."/>
            <person name="Salamov A."/>
            <person name="Andreopoulos B."/>
            <person name="Baker S."/>
            <person name="Barry K."/>
            <person name="Bills G."/>
            <person name="Bluhm B."/>
            <person name="Cannon C."/>
            <person name="Castanera R."/>
            <person name="Culley D."/>
            <person name="Daum C."/>
            <person name="Ezra D."/>
            <person name="Gonzalez J."/>
            <person name="Henrissat B."/>
            <person name="Kuo A."/>
            <person name="Liang C."/>
            <person name="Lipzen A."/>
            <person name="Lutzoni F."/>
            <person name="Magnuson J."/>
            <person name="Mondo S."/>
            <person name="Nolan M."/>
            <person name="Ohm R."/>
            <person name="Pangilinan J."/>
            <person name="Park H.-J."/>
            <person name="Ramirez L."/>
            <person name="Alfaro M."/>
            <person name="Sun H."/>
            <person name="Tritt A."/>
            <person name="Yoshinaga Y."/>
            <person name="Zwiers L.-H."/>
            <person name="Turgeon B."/>
            <person name="Goodwin S."/>
            <person name="Spatafora J."/>
            <person name="Crous P."/>
            <person name="Grigoriev I."/>
        </authorList>
    </citation>
    <scope>NUCLEOTIDE SEQUENCE</scope>
    <source>
        <strain evidence="3">CBS 260.36</strain>
    </source>
</reference>
<evidence type="ECO:0000313" key="3">
    <source>
        <dbReference type="EMBL" id="KAF2150841.1"/>
    </source>
</evidence>
<feature type="region of interest" description="Disordered" evidence="2">
    <location>
        <begin position="362"/>
        <end position="395"/>
    </location>
</feature>
<feature type="compositionally biased region" description="Basic and acidic residues" evidence="2">
    <location>
        <begin position="866"/>
        <end position="877"/>
    </location>
</feature>
<feature type="region of interest" description="Disordered" evidence="2">
    <location>
        <begin position="602"/>
        <end position="633"/>
    </location>
</feature>
<feature type="region of interest" description="Disordered" evidence="2">
    <location>
        <begin position="756"/>
        <end position="881"/>
    </location>
</feature>
<comment type="caution">
    <text evidence="3">The sequence shown here is derived from an EMBL/GenBank/DDBJ whole genome shotgun (WGS) entry which is preliminary data.</text>
</comment>
<feature type="compositionally biased region" description="Polar residues" evidence="2">
    <location>
        <begin position="608"/>
        <end position="619"/>
    </location>
</feature>
<feature type="region of interest" description="Disordered" evidence="2">
    <location>
        <begin position="177"/>
        <end position="273"/>
    </location>
</feature>
<feature type="compositionally biased region" description="Basic and acidic residues" evidence="2">
    <location>
        <begin position="822"/>
        <end position="840"/>
    </location>
</feature>
<evidence type="ECO:0000256" key="2">
    <source>
        <dbReference type="SAM" id="MobiDB-lite"/>
    </source>
</evidence>
<feature type="coiled-coil region" evidence="1">
    <location>
        <begin position="633"/>
        <end position="660"/>
    </location>
</feature>
<evidence type="ECO:0000256" key="1">
    <source>
        <dbReference type="SAM" id="Coils"/>
    </source>
</evidence>
<dbReference type="OrthoDB" id="5431474at2759"/>
<evidence type="ECO:0000313" key="4">
    <source>
        <dbReference type="Proteomes" id="UP000799439"/>
    </source>
</evidence>
<dbReference type="AlphaFoldDB" id="A0A9P4IWB8"/>
<feature type="region of interest" description="Disordered" evidence="2">
    <location>
        <begin position="23"/>
        <end position="85"/>
    </location>
</feature>
<dbReference type="EMBL" id="ML996089">
    <property type="protein sequence ID" value="KAF2150841.1"/>
    <property type="molecule type" value="Genomic_DNA"/>
</dbReference>
<dbReference type="Proteomes" id="UP000799439">
    <property type="component" value="Unassembled WGS sequence"/>
</dbReference>